<dbReference type="Pfam" id="PF00089">
    <property type="entry name" value="Trypsin"/>
    <property type="match status" value="2"/>
</dbReference>
<evidence type="ECO:0000256" key="3">
    <source>
        <dbReference type="SAM" id="SignalP"/>
    </source>
</evidence>
<keyword evidence="6" id="KW-1185">Reference proteome</keyword>
<keyword evidence="1" id="KW-1015">Disulfide bond</keyword>
<evidence type="ECO:0000259" key="4">
    <source>
        <dbReference type="PROSITE" id="PS50240"/>
    </source>
</evidence>
<keyword evidence="2" id="KW-0720">Serine protease</keyword>
<dbReference type="InterPro" id="IPR033116">
    <property type="entry name" value="TRYPSIN_SER"/>
</dbReference>
<proteinExistence type="predicted"/>
<keyword evidence="2" id="KW-0378">Hydrolase</keyword>
<comment type="caution">
    <text evidence="5">The sequence shown here is derived from an EMBL/GenBank/DDBJ whole genome shotgun (WGS) entry which is preliminary data.</text>
</comment>
<dbReference type="GO" id="GO:0004252">
    <property type="term" value="F:serine-type endopeptidase activity"/>
    <property type="evidence" value="ECO:0007669"/>
    <property type="project" value="InterPro"/>
</dbReference>
<dbReference type="InterPro" id="IPR051487">
    <property type="entry name" value="Ser/Thr_Proteases_Immune/Dev"/>
</dbReference>
<dbReference type="Gene3D" id="2.40.10.10">
    <property type="entry name" value="Trypsin-like serine proteases"/>
    <property type="match status" value="2"/>
</dbReference>
<keyword evidence="2 5" id="KW-0645">Protease</keyword>
<dbReference type="SMART" id="SM00020">
    <property type="entry name" value="Tryp_SPc"/>
    <property type="match status" value="1"/>
</dbReference>
<dbReference type="InterPro" id="IPR018114">
    <property type="entry name" value="TRYPSIN_HIS"/>
</dbReference>
<protein>
    <submittedName>
        <fullName evidence="5">Serine protease</fullName>
    </submittedName>
</protein>
<dbReference type="EMBL" id="JAESVN010000001">
    <property type="protein sequence ID" value="MBL4916166.1"/>
    <property type="molecule type" value="Genomic_DNA"/>
</dbReference>
<dbReference type="GO" id="GO:0006508">
    <property type="term" value="P:proteolysis"/>
    <property type="evidence" value="ECO:0007669"/>
    <property type="project" value="UniProtKB-KW"/>
</dbReference>
<dbReference type="Proteomes" id="UP000648908">
    <property type="component" value="Unassembled WGS sequence"/>
</dbReference>
<feature type="chain" id="PRO_5035428268" evidence="3">
    <location>
        <begin position="31"/>
        <end position="365"/>
    </location>
</feature>
<organism evidence="5 6">
    <name type="scientific">Szabonella alba</name>
    <dbReference type="NCBI Taxonomy" id="2804194"/>
    <lineage>
        <taxon>Bacteria</taxon>
        <taxon>Pseudomonadati</taxon>
        <taxon>Pseudomonadota</taxon>
        <taxon>Alphaproteobacteria</taxon>
        <taxon>Rhodobacterales</taxon>
        <taxon>Paracoccaceae</taxon>
        <taxon>Szabonella</taxon>
    </lineage>
</organism>
<dbReference type="PRINTS" id="PR00722">
    <property type="entry name" value="CHYMOTRYPSIN"/>
</dbReference>
<gene>
    <name evidence="5" type="ORF">JL811_02940</name>
</gene>
<dbReference type="FunFam" id="2.40.10.10:FF:000068">
    <property type="entry name" value="transmembrane protease serine 2"/>
    <property type="match status" value="1"/>
</dbReference>
<dbReference type="InterPro" id="IPR001254">
    <property type="entry name" value="Trypsin_dom"/>
</dbReference>
<dbReference type="PANTHER" id="PTHR24256">
    <property type="entry name" value="TRYPTASE-RELATED"/>
    <property type="match status" value="1"/>
</dbReference>
<dbReference type="InterPro" id="IPR001314">
    <property type="entry name" value="Peptidase_S1A"/>
</dbReference>
<feature type="domain" description="Peptidase S1" evidence="4">
    <location>
        <begin position="76"/>
        <end position="363"/>
    </location>
</feature>
<name>A0A8K0V6N9_9RHOB</name>
<sequence>MTRDFPIPAFPIPALTAVVTAALTALPALAQDRPDFAGAAAQAANPALASPFAFAEAGLKAARVKKAETAEEGARIIGGQVAEPGAWPWQVGFMINGAPMSPEGHFCGGSMLLDRWVLTAAHCVHMADNDGNFGDVNPRAISVLAGTNTIAPGEGDLVPVDRIFVHPDYRGTEFDNDIALVKLARAPQTRYSTITVPDAEFGDYLDQPGVITLVTGWGLTEGGSHPEQLRQVEIQMMDRNLCNQVMLENLAEEAVKGFAHAVQVFGLNEDDAYRAWDVLVAGAKIPMSTNMLCSGTYEGGKTACSGDSGGPLMVQLQDGNFIQAGVVSWGLSGAGGKGCDETAPFSAYTRVSNYLPWLNSVIGAN</sequence>
<dbReference type="InterPro" id="IPR009003">
    <property type="entry name" value="Peptidase_S1_PA"/>
</dbReference>
<dbReference type="PROSITE" id="PS00134">
    <property type="entry name" value="TRYPSIN_HIS"/>
    <property type="match status" value="1"/>
</dbReference>
<keyword evidence="3" id="KW-0732">Signal</keyword>
<evidence type="ECO:0000256" key="2">
    <source>
        <dbReference type="RuleBase" id="RU363034"/>
    </source>
</evidence>
<dbReference type="PROSITE" id="PS50240">
    <property type="entry name" value="TRYPSIN_DOM"/>
    <property type="match status" value="1"/>
</dbReference>
<dbReference type="RefSeq" id="WP_202686802.1">
    <property type="nucleotide sequence ID" value="NZ_JAESVN010000001.1"/>
</dbReference>
<dbReference type="AlphaFoldDB" id="A0A8K0V6N9"/>
<dbReference type="SUPFAM" id="SSF50494">
    <property type="entry name" value="Trypsin-like serine proteases"/>
    <property type="match status" value="1"/>
</dbReference>
<dbReference type="PROSITE" id="PS00135">
    <property type="entry name" value="TRYPSIN_SER"/>
    <property type="match status" value="1"/>
</dbReference>
<feature type="signal peptide" evidence="3">
    <location>
        <begin position="1"/>
        <end position="30"/>
    </location>
</feature>
<accession>A0A8K0V6N9</accession>
<dbReference type="CDD" id="cd00190">
    <property type="entry name" value="Tryp_SPc"/>
    <property type="match status" value="1"/>
</dbReference>
<evidence type="ECO:0000313" key="5">
    <source>
        <dbReference type="EMBL" id="MBL4916166.1"/>
    </source>
</evidence>
<evidence type="ECO:0000256" key="1">
    <source>
        <dbReference type="ARBA" id="ARBA00023157"/>
    </source>
</evidence>
<reference evidence="5" key="1">
    <citation type="submission" date="2021-01" db="EMBL/GenBank/DDBJ databases">
        <title>Tabrizicola alba sp. nov. a motile alkaliphilic bacterium isolated from a soda lake.</title>
        <authorList>
            <person name="Szuroczki S."/>
            <person name="Abbaszade G."/>
            <person name="Schumann P."/>
            <person name="Toth E."/>
        </authorList>
    </citation>
    <scope>NUCLEOTIDE SEQUENCE</scope>
    <source>
        <strain evidence="5">DMG-N-6</strain>
    </source>
</reference>
<dbReference type="InterPro" id="IPR043504">
    <property type="entry name" value="Peptidase_S1_PA_chymotrypsin"/>
</dbReference>
<evidence type="ECO:0000313" key="6">
    <source>
        <dbReference type="Proteomes" id="UP000648908"/>
    </source>
</evidence>